<name>A0A1H4FAS0_9BACT</name>
<organism evidence="1 2">
    <name type="scientific">Chitinophaga terrae</name>
    <name type="common">ex Kim and Jung 2007</name>
    <dbReference type="NCBI Taxonomy" id="408074"/>
    <lineage>
        <taxon>Bacteria</taxon>
        <taxon>Pseudomonadati</taxon>
        <taxon>Bacteroidota</taxon>
        <taxon>Chitinophagia</taxon>
        <taxon>Chitinophagales</taxon>
        <taxon>Chitinophagaceae</taxon>
        <taxon>Chitinophaga</taxon>
    </lineage>
</organism>
<dbReference type="EMBL" id="FNRL01000023">
    <property type="protein sequence ID" value="SEA94291.1"/>
    <property type="molecule type" value="Genomic_DNA"/>
</dbReference>
<accession>A0A1H4FAS0</accession>
<evidence type="ECO:0000313" key="2">
    <source>
        <dbReference type="Proteomes" id="UP000199656"/>
    </source>
</evidence>
<dbReference type="RefSeq" id="WP_089764029.1">
    <property type="nucleotide sequence ID" value="NZ_BKAT01000042.1"/>
</dbReference>
<dbReference type="SUPFAM" id="SSF82185">
    <property type="entry name" value="Histone H3 K4-specific methyltransferase SET7/9 N-terminal domain"/>
    <property type="match status" value="1"/>
</dbReference>
<gene>
    <name evidence="1" type="ORF">SAMN05660909_04283</name>
</gene>
<dbReference type="STRING" id="408074.SAMN05660909_04283"/>
<dbReference type="AlphaFoldDB" id="A0A1H4FAS0"/>
<dbReference type="Gene3D" id="3.90.930.1">
    <property type="match status" value="1"/>
</dbReference>
<dbReference type="Proteomes" id="UP000199656">
    <property type="component" value="Unassembled WGS sequence"/>
</dbReference>
<proteinExistence type="predicted"/>
<evidence type="ECO:0000313" key="1">
    <source>
        <dbReference type="EMBL" id="SEA94291.1"/>
    </source>
</evidence>
<reference evidence="2" key="1">
    <citation type="submission" date="2016-10" db="EMBL/GenBank/DDBJ databases">
        <authorList>
            <person name="Varghese N."/>
            <person name="Submissions S."/>
        </authorList>
    </citation>
    <scope>NUCLEOTIDE SEQUENCE [LARGE SCALE GENOMIC DNA]</scope>
    <source>
        <strain evidence="2">DSM 23920</strain>
    </source>
</reference>
<dbReference type="Pfam" id="PF07661">
    <property type="entry name" value="MORN_2"/>
    <property type="match status" value="2"/>
</dbReference>
<sequence>MILFIDKTLHYLRTILIPVVCLFGCIQKNGSVEKENDTSATITSYYENGQLESILTLKDPSKGIGVYKSFYVNGSLKSEVPYVNGGKEGWEEQYDSIGRKISKVHFSQNKQNGRAFWYSESGSLESASYWINDKQYGEVLFYFNGNVIQKYYVKDWGGKTFYISNYNRKGDLLSEEGFVFSPLIFIRERRNAIIEEHEYPSGNLIRLRGTDQEIGITVATPPKVKSKLYLIMKNNSSNIDTLEMSVENNTAVLKLNILKKGRHTSTLQGMDFKNES</sequence>
<dbReference type="OrthoDB" id="1122943at2"/>
<keyword evidence="2" id="KW-1185">Reference proteome</keyword>
<dbReference type="InterPro" id="IPR011652">
    <property type="entry name" value="MORN_2"/>
</dbReference>
<protein>
    <submittedName>
        <fullName evidence="1">MORN repeat variant</fullName>
    </submittedName>
</protein>